<feature type="active site" description="Proton acceptor" evidence="9">
    <location>
        <position position="284"/>
    </location>
</feature>
<feature type="binding site" evidence="9">
    <location>
        <position position="278"/>
    </location>
    <ligand>
        <name>K(+)</name>
        <dbReference type="ChEBI" id="CHEBI:29103"/>
    </ligand>
</feature>
<accession>A0A9W8TW97</accession>
<comment type="activity regulation">
    <text evidence="9">Activated by a monovalent cation that binds near, but not in, the active site. The most likely occupant of the site in vivo is potassium. Ion binding induces a conformational change that may alter substrate affinity.</text>
</comment>
<feature type="binding site" evidence="9">
    <location>
        <position position="329"/>
    </location>
    <ligand>
        <name>K(+)</name>
        <dbReference type="ChEBI" id="CHEBI:29103"/>
    </ligand>
</feature>
<evidence type="ECO:0000256" key="4">
    <source>
        <dbReference type="ARBA" id="ARBA00022777"/>
    </source>
</evidence>
<dbReference type="HAMAP" id="MF_01987">
    <property type="entry name" value="Ribokinase"/>
    <property type="match status" value="1"/>
</dbReference>
<dbReference type="InterPro" id="IPR011611">
    <property type="entry name" value="PfkB_dom"/>
</dbReference>
<comment type="subunit">
    <text evidence="9">Homodimer.</text>
</comment>
<evidence type="ECO:0000256" key="6">
    <source>
        <dbReference type="ARBA" id="ARBA00022842"/>
    </source>
</evidence>
<keyword evidence="5 9" id="KW-0067">ATP-binding</keyword>
<dbReference type="InterPro" id="IPR002139">
    <property type="entry name" value="Ribo/fructo_kinase"/>
</dbReference>
<keyword evidence="6 9" id="KW-0460">Magnesium</keyword>
<dbReference type="GO" id="GO:0005737">
    <property type="term" value="C:cytoplasm"/>
    <property type="evidence" value="ECO:0007669"/>
    <property type="project" value="UniProtKB-SubCell"/>
</dbReference>
<keyword evidence="9" id="KW-0539">Nucleus</keyword>
<dbReference type="GO" id="GO:0004747">
    <property type="term" value="F:ribokinase activity"/>
    <property type="evidence" value="ECO:0007669"/>
    <property type="project" value="UniProtKB-UniRule"/>
</dbReference>
<keyword evidence="9" id="KW-0963">Cytoplasm</keyword>
<dbReference type="GO" id="GO:0005634">
    <property type="term" value="C:nucleus"/>
    <property type="evidence" value="ECO:0007669"/>
    <property type="project" value="UniProtKB-SubCell"/>
</dbReference>
<dbReference type="CDD" id="cd01174">
    <property type="entry name" value="ribokinase"/>
    <property type="match status" value="1"/>
</dbReference>
<feature type="binding site" evidence="9">
    <location>
        <position position="185"/>
    </location>
    <ligand>
        <name>ATP</name>
        <dbReference type="ChEBI" id="CHEBI:30616"/>
    </ligand>
</feature>
<feature type="binding site" evidence="9">
    <location>
        <begin position="14"/>
        <end position="16"/>
    </location>
    <ligand>
        <name>substrate</name>
    </ligand>
</feature>
<keyword evidence="1 9" id="KW-0808">Transferase</keyword>
<dbReference type="Gene3D" id="3.40.1190.20">
    <property type="match status" value="1"/>
</dbReference>
<evidence type="ECO:0000259" key="10">
    <source>
        <dbReference type="Pfam" id="PF00294"/>
    </source>
</evidence>
<evidence type="ECO:0000313" key="11">
    <source>
        <dbReference type="EMBL" id="KAJ3743111.1"/>
    </source>
</evidence>
<evidence type="ECO:0000256" key="5">
    <source>
        <dbReference type="ARBA" id="ARBA00022840"/>
    </source>
</evidence>
<keyword evidence="2 9" id="KW-0479">Metal-binding</keyword>
<feature type="domain" description="Carbohydrate kinase PfkB" evidence="10">
    <location>
        <begin position="7"/>
        <end position="335"/>
    </location>
</feature>
<dbReference type="PANTHER" id="PTHR10584">
    <property type="entry name" value="SUGAR KINASE"/>
    <property type="match status" value="1"/>
</dbReference>
<keyword evidence="8 9" id="KW-0119">Carbohydrate metabolism</keyword>
<feature type="binding site" evidence="9">
    <location>
        <position position="280"/>
    </location>
    <ligand>
        <name>K(+)</name>
        <dbReference type="ChEBI" id="CHEBI:29103"/>
    </ligand>
</feature>
<protein>
    <recommendedName>
        <fullName evidence="9">Ribokinase</fullName>
        <shortName evidence="9">RK</shortName>
        <ecNumber evidence="9">2.7.1.15</ecNumber>
    </recommendedName>
</protein>
<keyword evidence="7 9" id="KW-0630">Potassium</keyword>
<comment type="function">
    <text evidence="9">Catalyzes the phosphorylation of ribose at O-5 in a reaction requiring ATP and magnesium. The resulting D-ribose-5-phosphate can then be used either for sythesis of nucleotides, histidine, and tryptophan, or as a component of the pentose phosphate pathway.</text>
</comment>
<comment type="similarity">
    <text evidence="9">Belongs to the carbohydrate kinase PfkB family. Ribokinase subfamily.</text>
</comment>
<feature type="binding site" evidence="9">
    <location>
        <begin position="283"/>
        <end position="284"/>
    </location>
    <ligand>
        <name>ATP</name>
        <dbReference type="ChEBI" id="CHEBI:30616"/>
    </ligand>
</feature>
<feature type="binding site" evidence="9">
    <location>
        <position position="333"/>
    </location>
    <ligand>
        <name>K(+)</name>
        <dbReference type="ChEBI" id="CHEBI:29103"/>
    </ligand>
</feature>
<dbReference type="EMBL" id="JANVFU010000009">
    <property type="protein sequence ID" value="KAJ3743111.1"/>
    <property type="molecule type" value="Genomic_DNA"/>
</dbReference>
<name>A0A9W8TW97_9AGAR</name>
<evidence type="ECO:0000256" key="8">
    <source>
        <dbReference type="ARBA" id="ARBA00023277"/>
    </source>
</evidence>
<comment type="caution">
    <text evidence="9">Lacks conserved residue(s) required for the propagation of feature annotation.</text>
</comment>
<feature type="binding site" evidence="9">
    <location>
        <position position="327"/>
    </location>
    <ligand>
        <name>K(+)</name>
        <dbReference type="ChEBI" id="CHEBI:29103"/>
    </ligand>
</feature>
<dbReference type="Proteomes" id="UP001142393">
    <property type="component" value="Unassembled WGS sequence"/>
</dbReference>
<sequence>MTMHSRCVIRGSINIDEFFHVKKIVRPGETISSLELSRQAGGKGANQAVALAKAGANIVSLVGSVGEDGRWVVEYLKDSGVDVADIQIIPEPTGRAVIQLTDDGENSIILFKGANYASHPKKSISSGVTHVLLQNEIPIEDTLTYLNAQADASAFPITIFNPSPMLSDAEIELFTWNKLSWLIVNEGEAFDLYKSLSGDTPDIPIPDVNGSSFVNIPAYSTLFRLSSCIPKTNIVCTLGAAGVLALVPSLQETADASTALNSDPIFLPVAKLQNGVIDTTGAGDCFTGYLVAGLMKLHDEGVKALRREDVMSILKRCVQAAGMCVEKRGAMESIPLAREVDAMMHQW</sequence>
<dbReference type="GO" id="GO:0046872">
    <property type="term" value="F:metal ion binding"/>
    <property type="evidence" value="ECO:0007669"/>
    <property type="project" value="UniProtKB-KW"/>
</dbReference>
<feature type="binding site" evidence="9">
    <location>
        <position position="324"/>
    </location>
    <ligand>
        <name>K(+)</name>
        <dbReference type="ChEBI" id="CHEBI:29103"/>
    </ligand>
</feature>
<feature type="binding site" evidence="9">
    <location>
        <begin position="42"/>
        <end position="46"/>
    </location>
    <ligand>
        <name>substrate</name>
    </ligand>
</feature>
<dbReference type="GO" id="GO:0019303">
    <property type="term" value="P:D-ribose catabolic process"/>
    <property type="evidence" value="ECO:0007669"/>
    <property type="project" value="UniProtKB-UniRule"/>
</dbReference>
<dbReference type="PANTHER" id="PTHR10584:SF166">
    <property type="entry name" value="RIBOKINASE"/>
    <property type="match status" value="1"/>
</dbReference>
<comment type="catalytic activity">
    <reaction evidence="9">
        <text>D-ribose + ATP = D-ribose 5-phosphate + ADP + H(+)</text>
        <dbReference type="Rhea" id="RHEA:13697"/>
        <dbReference type="ChEBI" id="CHEBI:15378"/>
        <dbReference type="ChEBI" id="CHEBI:30616"/>
        <dbReference type="ChEBI" id="CHEBI:47013"/>
        <dbReference type="ChEBI" id="CHEBI:78346"/>
        <dbReference type="ChEBI" id="CHEBI:456216"/>
        <dbReference type="EC" id="2.7.1.15"/>
    </reaction>
</comment>
<keyword evidence="3 9" id="KW-0547">Nucleotide-binding</keyword>
<comment type="caution">
    <text evidence="11">The sequence shown here is derived from an EMBL/GenBank/DDBJ whole genome shotgun (WGS) entry which is preliminary data.</text>
</comment>
<proteinExistence type="inferred from homology"/>
<organism evidence="11 12">
    <name type="scientific">Lentinula detonsa</name>
    <dbReference type="NCBI Taxonomy" id="2804962"/>
    <lineage>
        <taxon>Eukaryota</taxon>
        <taxon>Fungi</taxon>
        <taxon>Dikarya</taxon>
        <taxon>Basidiomycota</taxon>
        <taxon>Agaricomycotina</taxon>
        <taxon>Agaricomycetes</taxon>
        <taxon>Agaricomycetidae</taxon>
        <taxon>Agaricales</taxon>
        <taxon>Marasmiineae</taxon>
        <taxon>Omphalotaceae</taxon>
        <taxon>Lentinula</taxon>
    </lineage>
</organism>
<comment type="cofactor">
    <cofactor evidence="9">
        <name>Mg(2+)</name>
        <dbReference type="ChEBI" id="CHEBI:18420"/>
    </cofactor>
    <text evidence="9">Requires a divalent cation, most likely magnesium in vivo, as an electrophilic catalyst to aid phosphoryl group transfer. It is the chelate of the metal and the nucleotide that is the actual substrate.</text>
</comment>
<keyword evidence="4 9" id="KW-0418">Kinase</keyword>
<gene>
    <name evidence="11" type="ORF">DFH05DRAFT_1287146</name>
</gene>
<evidence type="ECO:0000256" key="3">
    <source>
        <dbReference type="ARBA" id="ARBA00022741"/>
    </source>
</evidence>
<evidence type="ECO:0000256" key="9">
    <source>
        <dbReference type="HAMAP-Rule" id="MF_03215"/>
    </source>
</evidence>
<dbReference type="GO" id="GO:0005524">
    <property type="term" value="F:ATP binding"/>
    <property type="evidence" value="ECO:0007669"/>
    <property type="project" value="UniProtKB-UniRule"/>
</dbReference>
<evidence type="ECO:0000256" key="1">
    <source>
        <dbReference type="ARBA" id="ARBA00022679"/>
    </source>
</evidence>
<dbReference type="PRINTS" id="PR00990">
    <property type="entry name" value="RIBOKINASE"/>
</dbReference>
<keyword evidence="12" id="KW-1185">Reference proteome</keyword>
<feature type="binding site" evidence="9">
    <location>
        <position position="136"/>
    </location>
    <ligand>
        <name>substrate</name>
    </ligand>
</feature>
<dbReference type="EC" id="2.7.1.15" evidence="9"/>
<dbReference type="Pfam" id="PF00294">
    <property type="entry name" value="PfkB"/>
    <property type="match status" value="1"/>
</dbReference>
<comment type="subcellular location">
    <subcellularLocation>
        <location evidence="9">Cytoplasm</location>
    </subcellularLocation>
    <subcellularLocation>
        <location evidence="9">Nucleus</location>
    </subcellularLocation>
</comment>
<reference evidence="11 12" key="1">
    <citation type="journal article" date="2023" name="Proc. Natl. Acad. Sci. U.S.A.">
        <title>A global phylogenomic analysis of the shiitake genus Lentinula.</title>
        <authorList>
            <person name="Sierra-Patev S."/>
            <person name="Min B."/>
            <person name="Naranjo-Ortiz M."/>
            <person name="Looney B."/>
            <person name="Konkel Z."/>
            <person name="Slot J.C."/>
            <person name="Sakamoto Y."/>
            <person name="Steenwyk J.L."/>
            <person name="Rokas A."/>
            <person name="Carro J."/>
            <person name="Camarero S."/>
            <person name="Ferreira P."/>
            <person name="Molpeceres G."/>
            <person name="Ruiz-Duenas F.J."/>
            <person name="Serrano A."/>
            <person name="Henrissat B."/>
            <person name="Drula E."/>
            <person name="Hughes K.W."/>
            <person name="Mata J.L."/>
            <person name="Ishikawa N.K."/>
            <person name="Vargas-Isla R."/>
            <person name="Ushijima S."/>
            <person name="Smith C.A."/>
            <person name="Donoghue J."/>
            <person name="Ahrendt S."/>
            <person name="Andreopoulos W."/>
            <person name="He G."/>
            <person name="LaButti K."/>
            <person name="Lipzen A."/>
            <person name="Ng V."/>
            <person name="Riley R."/>
            <person name="Sandor L."/>
            <person name="Barry K."/>
            <person name="Martinez A.T."/>
            <person name="Xiao Y."/>
            <person name="Gibbons J.G."/>
            <person name="Terashima K."/>
            <person name="Grigoriev I.V."/>
            <person name="Hibbett D."/>
        </authorList>
    </citation>
    <scope>NUCLEOTIDE SEQUENCE [LARGE SCALE GENOMIC DNA]</scope>
    <source>
        <strain evidence="11 12">TFB7810</strain>
    </source>
</reference>
<evidence type="ECO:0000256" key="7">
    <source>
        <dbReference type="ARBA" id="ARBA00022958"/>
    </source>
</evidence>
<dbReference type="InterPro" id="IPR029056">
    <property type="entry name" value="Ribokinase-like"/>
</dbReference>
<dbReference type="SUPFAM" id="SSF53613">
    <property type="entry name" value="Ribokinase-like"/>
    <property type="match status" value="1"/>
</dbReference>
<dbReference type="InterPro" id="IPR011877">
    <property type="entry name" value="Ribokinase"/>
</dbReference>
<feature type="binding site" evidence="9">
    <location>
        <begin position="237"/>
        <end position="242"/>
    </location>
    <ligand>
        <name>ATP</name>
        <dbReference type="ChEBI" id="CHEBI:30616"/>
    </ligand>
</feature>
<feature type="binding site" evidence="9">
    <location>
        <position position="284"/>
    </location>
    <ligand>
        <name>substrate</name>
    </ligand>
</feature>
<evidence type="ECO:0000256" key="2">
    <source>
        <dbReference type="ARBA" id="ARBA00022723"/>
    </source>
</evidence>
<comment type="pathway">
    <text evidence="9">Carbohydrate metabolism; D-ribose degradation; D-ribose 5-phosphate from beta-D-ribopyranose: step 2/2.</text>
</comment>
<dbReference type="AlphaFoldDB" id="A0A9W8TW97"/>
<evidence type="ECO:0000313" key="12">
    <source>
        <dbReference type="Proteomes" id="UP001142393"/>
    </source>
</evidence>